<reference evidence="3 4" key="1">
    <citation type="journal article" date="2014" name="Genome Biol. Evol.">
        <title>The secreted proteins of Achlya hypogyna and Thraustotheca clavata identify the ancestral oomycete secretome and reveal gene acquisitions by horizontal gene transfer.</title>
        <authorList>
            <person name="Misner I."/>
            <person name="Blouin N."/>
            <person name="Leonard G."/>
            <person name="Richards T.A."/>
            <person name="Lane C.E."/>
        </authorList>
    </citation>
    <scope>NUCLEOTIDE SEQUENCE [LARGE SCALE GENOMIC DNA]</scope>
    <source>
        <strain evidence="3 4">ATCC 34112</strain>
    </source>
</reference>
<dbReference type="GO" id="GO:0004487">
    <property type="term" value="F:methylenetetrahydrofolate dehydrogenase (NAD+) activity"/>
    <property type="evidence" value="ECO:0007669"/>
    <property type="project" value="TreeGrafter"/>
</dbReference>
<dbReference type="Gene3D" id="3.40.50.720">
    <property type="entry name" value="NAD(P)-binding Rossmann-like Domain"/>
    <property type="match status" value="1"/>
</dbReference>
<dbReference type="InterPro" id="IPR036291">
    <property type="entry name" value="NAD(P)-bd_dom_sf"/>
</dbReference>
<accession>A0A1V9ZXC9</accession>
<dbReference type="InterPro" id="IPR020631">
    <property type="entry name" value="THF_DH/CycHdrlase_NAD-bd_dom"/>
</dbReference>
<dbReference type="Gene3D" id="3.40.50.10860">
    <property type="entry name" value="Leucine Dehydrogenase, chain A, domain 1"/>
    <property type="match status" value="1"/>
</dbReference>
<organism evidence="3 4">
    <name type="scientific">Thraustotheca clavata</name>
    <dbReference type="NCBI Taxonomy" id="74557"/>
    <lineage>
        <taxon>Eukaryota</taxon>
        <taxon>Sar</taxon>
        <taxon>Stramenopiles</taxon>
        <taxon>Oomycota</taxon>
        <taxon>Saprolegniomycetes</taxon>
        <taxon>Saprolegniales</taxon>
        <taxon>Achlyaceae</taxon>
        <taxon>Thraustotheca</taxon>
    </lineage>
</organism>
<dbReference type="GO" id="GO:0004477">
    <property type="term" value="F:methenyltetrahydrofolate cyclohydrolase activity"/>
    <property type="evidence" value="ECO:0007669"/>
    <property type="project" value="TreeGrafter"/>
</dbReference>
<dbReference type="AlphaFoldDB" id="A0A1V9ZXC9"/>
<evidence type="ECO:0000259" key="2">
    <source>
        <dbReference type="Pfam" id="PF02882"/>
    </source>
</evidence>
<sequence>MSQANPAVKVSAADVAAPFSVAMKEYVRNELRGIGPKLVGFLANEDESARKYAEWTGKACVRDGIRYELREVPKERLQEAVEEANEDPEVHGILVYYPCFGSFPSFYGGTMDDFIRDSISIKKDVEGLCQYYRGNLYRNIRYVDDACTQKCVLPCTPLAIVKILEHLGIYNFNQPEGEHLLGKRITIINRSDIVGRPLAAMLANDGADVYSVDINSLYLFRRGKLIESTDTPESAAKKSHVIITGVPVASYKLPLEWVSENTVVINVASHKNVDEAALMKIAGVKYVPLVGKVTVAMLERNLMRLYENFHMKPRKMWQ</sequence>
<dbReference type="GO" id="GO:0035999">
    <property type="term" value="P:tetrahydrofolate interconversion"/>
    <property type="evidence" value="ECO:0007669"/>
    <property type="project" value="TreeGrafter"/>
</dbReference>
<dbReference type="EMBL" id="JNBS01001126">
    <property type="protein sequence ID" value="OQS02450.1"/>
    <property type="molecule type" value="Genomic_DNA"/>
</dbReference>
<proteinExistence type="predicted"/>
<name>A0A1V9ZXC9_9STRA</name>
<evidence type="ECO:0000313" key="4">
    <source>
        <dbReference type="Proteomes" id="UP000243217"/>
    </source>
</evidence>
<dbReference type="InterPro" id="IPR020630">
    <property type="entry name" value="THF_DH/CycHdrlase_cat_dom"/>
</dbReference>
<dbReference type="Pfam" id="PF00763">
    <property type="entry name" value="THF_DHG_CYH"/>
    <property type="match status" value="1"/>
</dbReference>
<dbReference type="PANTHER" id="PTHR48099">
    <property type="entry name" value="C-1-TETRAHYDROFOLATE SYNTHASE, CYTOPLASMIC-RELATED"/>
    <property type="match status" value="1"/>
</dbReference>
<dbReference type="SUPFAM" id="SSF51735">
    <property type="entry name" value="NAD(P)-binding Rossmann-fold domains"/>
    <property type="match status" value="1"/>
</dbReference>
<evidence type="ECO:0000259" key="1">
    <source>
        <dbReference type="Pfam" id="PF00763"/>
    </source>
</evidence>
<evidence type="ECO:0000313" key="3">
    <source>
        <dbReference type="EMBL" id="OQS02450.1"/>
    </source>
</evidence>
<feature type="domain" description="Tetrahydrofolate dehydrogenase/cyclohydrolase NAD(P)-binding" evidence="2">
    <location>
        <begin position="154"/>
        <end position="307"/>
    </location>
</feature>
<gene>
    <name evidence="3" type="ORF">THRCLA_05175</name>
</gene>
<dbReference type="Proteomes" id="UP000243217">
    <property type="component" value="Unassembled WGS sequence"/>
</dbReference>
<dbReference type="GO" id="GO:0009113">
    <property type="term" value="P:purine nucleobase biosynthetic process"/>
    <property type="evidence" value="ECO:0007669"/>
    <property type="project" value="TreeGrafter"/>
</dbReference>
<keyword evidence="4" id="KW-1185">Reference proteome</keyword>
<dbReference type="OrthoDB" id="41403at2759"/>
<dbReference type="GO" id="GO:0004488">
    <property type="term" value="F:methylenetetrahydrofolate dehydrogenase (NADP+) activity"/>
    <property type="evidence" value="ECO:0007669"/>
    <property type="project" value="InterPro"/>
</dbReference>
<dbReference type="FunFam" id="3.40.50.10860:FF:000012">
    <property type="entry name" value="Methylenetetrahydrofolate dehydrogenase [NAD(+)]"/>
    <property type="match status" value="1"/>
</dbReference>
<dbReference type="PANTHER" id="PTHR48099:SF3">
    <property type="entry name" value="METHYLENETETRAHYDROFOLATE DEHYDROGENASE [NAD(+)]"/>
    <property type="match status" value="1"/>
</dbReference>
<dbReference type="Pfam" id="PF02882">
    <property type="entry name" value="THF_DHG_CYH_C"/>
    <property type="match status" value="1"/>
</dbReference>
<dbReference type="GO" id="GO:0005829">
    <property type="term" value="C:cytosol"/>
    <property type="evidence" value="ECO:0007669"/>
    <property type="project" value="TreeGrafter"/>
</dbReference>
<dbReference type="STRING" id="74557.A0A1V9ZXC9"/>
<dbReference type="SUPFAM" id="SSF53223">
    <property type="entry name" value="Aminoacid dehydrogenase-like, N-terminal domain"/>
    <property type="match status" value="1"/>
</dbReference>
<protein>
    <submittedName>
        <fullName evidence="3">Tetrahydrofolate dehydrogenase</fullName>
    </submittedName>
</protein>
<feature type="domain" description="Tetrahydrofolate dehydrogenase/cyclohydrolase catalytic" evidence="1">
    <location>
        <begin position="14"/>
        <end position="126"/>
    </location>
</feature>
<dbReference type="InterPro" id="IPR046346">
    <property type="entry name" value="Aminoacid_DH-like_N_sf"/>
</dbReference>
<comment type="caution">
    <text evidence="3">The sequence shown here is derived from an EMBL/GenBank/DDBJ whole genome shotgun (WGS) entry which is preliminary data.</text>
</comment>